<evidence type="ECO:0000313" key="1">
    <source>
        <dbReference type="EMBL" id="AJE23818.1"/>
    </source>
</evidence>
<sequence>MKTEPVINLTKFKITPELASFGVHDLSNWREFQEIRSLLYYPDPPTREQIAQRVERLTAIALREAKKTGATQVLVSCPPWMLSPLCKELMYFDIQPVVTFTKSNNDKGVTVLSLVNAA</sequence>
<keyword evidence="2" id="KW-1185">Reference proteome</keyword>
<dbReference type="RefSeq" id="WP_040107364.1">
    <property type="nucleotide sequence ID" value="NZ_CP010421.1"/>
</dbReference>
<name>A0A0C4WLX5_9GAMM</name>
<evidence type="ECO:0000313" key="2">
    <source>
        <dbReference type="Proteomes" id="UP000068210"/>
    </source>
</evidence>
<dbReference type="EMBL" id="CP010421">
    <property type="protein sequence ID" value="AJE23818.1"/>
    <property type="molecule type" value="Genomic_DNA"/>
</dbReference>
<organism evidence="1 2">
    <name type="scientific">Azotobacter chroococcum NCIMB 8003</name>
    <dbReference type="NCBI Taxonomy" id="1328314"/>
    <lineage>
        <taxon>Bacteria</taxon>
        <taxon>Pseudomonadati</taxon>
        <taxon>Pseudomonadota</taxon>
        <taxon>Gammaproteobacteria</taxon>
        <taxon>Pseudomonadales</taxon>
        <taxon>Pseudomonadaceae</taxon>
        <taxon>Azotobacter</taxon>
    </lineage>
</organism>
<dbReference type="KEGG" id="acx:Achr_f1240"/>
<dbReference type="Proteomes" id="UP000068210">
    <property type="component" value="Plasmid pAcX50f"/>
</dbReference>
<proteinExistence type="predicted"/>
<accession>A0A0C4WLX5</accession>
<geneLocation type="plasmid" evidence="1 2">
    <name>pAcX50f</name>
</geneLocation>
<reference evidence="1 2" key="1">
    <citation type="journal article" date="2015" name="PLoS ONE">
        <title>Azotobacter Genomes: The Genome of Azotobacter chroococcum NCIMB 8003 (ATCC 4412).</title>
        <authorList>
            <person name="Robson R.L."/>
            <person name="Jones R."/>
            <person name="Robson R.M."/>
            <person name="Schwartz A."/>
            <person name="Richardson T.H."/>
        </authorList>
    </citation>
    <scope>NUCLEOTIDE SEQUENCE [LARGE SCALE GENOMIC DNA]</scope>
    <source>
        <strain evidence="1 2">NCIMB 8003</strain>
        <plasmid evidence="2">Plasmid pAcX50f</plasmid>
    </source>
</reference>
<dbReference type="AlphaFoldDB" id="A0A0C4WLX5"/>
<keyword evidence="1" id="KW-0614">Plasmid</keyword>
<dbReference type="HOGENOM" id="CLU_2068271_0_0_6"/>
<protein>
    <submittedName>
        <fullName evidence="1">Uncharacterized protein</fullName>
    </submittedName>
</protein>
<gene>
    <name evidence="1" type="ORF">Achr_f1240</name>
</gene>